<feature type="compositionally biased region" description="Basic and acidic residues" evidence="1">
    <location>
        <begin position="36"/>
        <end position="51"/>
    </location>
</feature>
<evidence type="ECO:0000256" key="1">
    <source>
        <dbReference type="SAM" id="MobiDB-lite"/>
    </source>
</evidence>
<dbReference type="KEGG" id="rhs:A3Q41_03063"/>
<reference evidence="2 3" key="1">
    <citation type="journal article" date="2016" name="Genome Announc.">
        <title>Complete Genome and Plasmid Sequences for Rhodococcus fascians D188 and Draft Sequences for Rhodococcus Isolates PBTS 1 and PBTS 2.</title>
        <authorList>
            <person name="Stamler R.A."/>
            <person name="Vereecke D."/>
            <person name="Zhang Y."/>
            <person name="Schilkey F."/>
            <person name="Devitt N."/>
            <person name="Randall J.J."/>
        </authorList>
    </citation>
    <scope>NUCLEOTIDE SEQUENCE [LARGE SCALE GENOMIC DNA]</scope>
    <source>
        <strain evidence="2 3">PBTS2</strain>
    </source>
</reference>
<keyword evidence="3" id="KW-1185">Reference proteome</keyword>
<feature type="region of interest" description="Disordered" evidence="1">
    <location>
        <begin position="30"/>
        <end position="54"/>
    </location>
</feature>
<dbReference type="AlphaFoldDB" id="A0A143QN55"/>
<sequence length="181" mass="20175">MGAIPEIAVGNHRTAGRVAGTGCGYVPFMTAQTNDPHSHETPAPEHRRPDGVDDDTVAATGKLSEALEYVERARGHLYSFHQLMGHADLLLGEASDALSDAGHDALAQRLETDMIGRNIAQGRWTFQLVEEFDDGYWTVLRDHERAVRNELLDGRRHVFEAEMKEQRRTHGRSGHEARPTE</sequence>
<name>A0A143QN55_RHOFA</name>
<feature type="region of interest" description="Disordered" evidence="1">
    <location>
        <begin position="162"/>
        <end position="181"/>
    </location>
</feature>
<organism evidence="2 3">
    <name type="scientific">Rhodococcoides fascians</name>
    <name type="common">Rhodococcus fascians</name>
    <dbReference type="NCBI Taxonomy" id="1828"/>
    <lineage>
        <taxon>Bacteria</taxon>
        <taxon>Bacillati</taxon>
        <taxon>Actinomycetota</taxon>
        <taxon>Actinomycetes</taxon>
        <taxon>Mycobacteriales</taxon>
        <taxon>Nocardiaceae</taxon>
        <taxon>Rhodococcoides</taxon>
    </lineage>
</organism>
<evidence type="ECO:0000313" key="2">
    <source>
        <dbReference type="EMBL" id="AMY24354.1"/>
    </source>
</evidence>
<proteinExistence type="predicted"/>
<dbReference type="PATRIC" id="fig|1653479.3.peg.3098"/>
<gene>
    <name evidence="2" type="ORF">A3Q41_03063</name>
</gene>
<dbReference type="EMBL" id="CP015220">
    <property type="protein sequence ID" value="AMY24354.1"/>
    <property type="molecule type" value="Genomic_DNA"/>
</dbReference>
<reference evidence="3" key="2">
    <citation type="submission" date="2016-04" db="EMBL/GenBank/DDBJ databases">
        <title>Complete Genome and Plasmid Sequences for Rhodococcus fascians D188 and Draft Sequences for Rhodococcus spp. Isolates PBTS 1 and PBTS 2.</title>
        <authorList>
            <person name="Stamer R."/>
            <person name="Vereecke D."/>
            <person name="Zhang Y."/>
            <person name="Schilkey F."/>
            <person name="Devitt N."/>
            <person name="Randall J."/>
        </authorList>
    </citation>
    <scope>NUCLEOTIDE SEQUENCE [LARGE SCALE GENOMIC DNA]</scope>
    <source>
        <strain evidence="3">PBTS2</strain>
    </source>
</reference>
<evidence type="ECO:0000313" key="3">
    <source>
        <dbReference type="Proteomes" id="UP000076038"/>
    </source>
</evidence>
<accession>A0A143QN55</accession>
<protein>
    <submittedName>
        <fullName evidence="2">Uncharacterized protein</fullName>
    </submittedName>
</protein>
<dbReference type="Proteomes" id="UP000076038">
    <property type="component" value="Chromosome"/>
</dbReference>